<protein>
    <submittedName>
        <fullName evidence="2">PepSY-like domain-containing protein</fullName>
    </submittedName>
</protein>
<dbReference type="Proteomes" id="UP001155483">
    <property type="component" value="Unassembled WGS sequence"/>
</dbReference>
<dbReference type="RefSeq" id="WP_279295769.1">
    <property type="nucleotide sequence ID" value="NZ_JAOTIF010000002.1"/>
</dbReference>
<feature type="domain" description="Putative beta-lactamase-inhibitor-like PepSY-like" evidence="1">
    <location>
        <begin position="73"/>
        <end position="137"/>
    </location>
</feature>
<feature type="domain" description="Putative beta-lactamase-inhibitor-like PepSY-like" evidence="1">
    <location>
        <begin position="162"/>
        <end position="209"/>
    </location>
</feature>
<dbReference type="InterPro" id="IPR021533">
    <property type="entry name" value="PepSY-like"/>
</dbReference>
<dbReference type="EMBL" id="JAOTIF010000002">
    <property type="protein sequence ID" value="MCU7548321.1"/>
    <property type="molecule type" value="Genomic_DNA"/>
</dbReference>
<dbReference type="PROSITE" id="PS51257">
    <property type="entry name" value="PROKAR_LIPOPROTEIN"/>
    <property type="match status" value="1"/>
</dbReference>
<gene>
    <name evidence="2" type="ORF">OCK74_04305</name>
</gene>
<feature type="domain" description="Putative beta-lactamase-inhibitor-like PepSY-like" evidence="1">
    <location>
        <begin position="235"/>
        <end position="298"/>
    </location>
</feature>
<proteinExistence type="predicted"/>
<organism evidence="2 3">
    <name type="scientific">Paraflavisolibacter caeni</name>
    <dbReference type="NCBI Taxonomy" id="2982496"/>
    <lineage>
        <taxon>Bacteria</taxon>
        <taxon>Pseudomonadati</taxon>
        <taxon>Bacteroidota</taxon>
        <taxon>Chitinophagia</taxon>
        <taxon>Chitinophagales</taxon>
        <taxon>Chitinophagaceae</taxon>
        <taxon>Paraflavisolibacter</taxon>
    </lineage>
</organism>
<name>A0A9X2XSV7_9BACT</name>
<evidence type="ECO:0000313" key="3">
    <source>
        <dbReference type="Proteomes" id="UP001155483"/>
    </source>
</evidence>
<evidence type="ECO:0000313" key="2">
    <source>
        <dbReference type="EMBL" id="MCU7548321.1"/>
    </source>
</evidence>
<accession>A0A9X2XSV7</accession>
<keyword evidence="3" id="KW-1185">Reference proteome</keyword>
<dbReference type="Pfam" id="PF11396">
    <property type="entry name" value="PepSY_like"/>
    <property type="match status" value="3"/>
</dbReference>
<dbReference type="Gene3D" id="3.40.1420.30">
    <property type="match status" value="1"/>
</dbReference>
<sequence length="304" mass="32864">MKIQQRLKGSFYALSALVIAITSCSKEVDNGSAEFNTSDAIAVLASESASVSSTLRTAADSVYIMQSCARGEKREIVAEADLPAGITDYLTANYSGCSFNKAFAIKSSDLATTGYVVVIYYNDKPVGLQFDVNGTFVKVLEQREKGDFHGRGWHLGGRFEEREGKHRDTVALSALPSAVTSYISTNYAGDTLVKAFKNRDSSLVVITKNNGLYASVFNSGNIFQSRIQLPAKGGKHQDVAQSALPATALTYLETTYPNYVFNKAFSITIGGSLKGYIVLLDANSTKYAISFDTSGNFLQAKTIY</sequence>
<reference evidence="2" key="2">
    <citation type="submission" date="2023-04" db="EMBL/GenBank/DDBJ databases">
        <title>Paracnuella aquatica gen. nov., sp. nov., a member of the family Chitinophagaceae isolated from a hot spring.</title>
        <authorList>
            <person name="Wang C."/>
        </authorList>
    </citation>
    <scope>NUCLEOTIDE SEQUENCE</scope>
    <source>
        <strain evidence="2">LB-8</strain>
    </source>
</reference>
<evidence type="ECO:0000259" key="1">
    <source>
        <dbReference type="Pfam" id="PF11396"/>
    </source>
</evidence>
<comment type="caution">
    <text evidence="2">The sequence shown here is derived from an EMBL/GenBank/DDBJ whole genome shotgun (WGS) entry which is preliminary data.</text>
</comment>
<reference evidence="2" key="1">
    <citation type="submission" date="2022-09" db="EMBL/GenBank/DDBJ databases">
        <authorList>
            <person name="Yuan C."/>
            <person name="Ke Z."/>
        </authorList>
    </citation>
    <scope>NUCLEOTIDE SEQUENCE</scope>
    <source>
        <strain evidence="2">LB-8</strain>
    </source>
</reference>
<dbReference type="SUPFAM" id="SSF160574">
    <property type="entry name" value="BT0923-like"/>
    <property type="match status" value="1"/>
</dbReference>
<dbReference type="AlphaFoldDB" id="A0A9X2XSV7"/>